<dbReference type="AlphaFoldDB" id="J3P5L0"/>
<dbReference type="GO" id="GO:0031123">
    <property type="term" value="P:RNA 3'-end processing"/>
    <property type="evidence" value="ECO:0007669"/>
    <property type="project" value="TreeGrafter"/>
</dbReference>
<feature type="compositionally biased region" description="Polar residues" evidence="7">
    <location>
        <begin position="108"/>
        <end position="130"/>
    </location>
</feature>
<evidence type="ECO:0000313" key="11">
    <source>
        <dbReference type="Proteomes" id="UP000006039"/>
    </source>
</evidence>
<evidence type="ECO:0000256" key="5">
    <source>
        <dbReference type="ARBA" id="ARBA00022723"/>
    </source>
</evidence>
<proteinExistence type="inferred from homology"/>
<protein>
    <submittedName>
        <fullName evidence="9">Caffeine-induced death protein 1</fullName>
    </submittedName>
</protein>
<keyword evidence="6" id="KW-0460">Magnesium</keyword>
<feature type="compositionally biased region" description="Polar residues" evidence="7">
    <location>
        <begin position="1"/>
        <end position="10"/>
    </location>
</feature>
<feature type="region of interest" description="Disordered" evidence="7">
    <location>
        <begin position="396"/>
        <end position="439"/>
    </location>
</feature>
<dbReference type="eggNOG" id="KOG2277">
    <property type="taxonomic scope" value="Eukaryota"/>
</dbReference>
<comment type="cofactor">
    <cofactor evidence="1">
        <name>Mn(2+)</name>
        <dbReference type="ChEBI" id="CHEBI:29035"/>
    </cofactor>
</comment>
<dbReference type="InterPro" id="IPR043519">
    <property type="entry name" value="NT_sf"/>
</dbReference>
<dbReference type="EMBL" id="GL385398">
    <property type="protein sequence ID" value="EJT74962.1"/>
    <property type="molecule type" value="Genomic_DNA"/>
</dbReference>
<dbReference type="RefSeq" id="XP_009224906.1">
    <property type="nucleotide sequence ID" value="XM_009226642.1"/>
</dbReference>
<dbReference type="Gene3D" id="3.30.460.10">
    <property type="entry name" value="Beta Polymerase, domain 2"/>
    <property type="match status" value="1"/>
</dbReference>
<dbReference type="VEuPathDB" id="FungiDB:GGTG_08800"/>
<sequence length="1114" mass="123858">MQPLQEQTAGLENKLRGMILSNTGSGDGLGPSPHIVPSADPRSGLGAPPNARSFDVPPGLDRQPPSLTPGEEIGAQKSSKPTRKRPNQAQRRQMSAQLSIPIDPRPQMSHQSQQHMGTSYHYQHRQSPGFSPNDHQHQLSNGHPFEQRQNSHPHGQPGGHGALYGAASPPNYTQMRSQYSPPYDRFAATGEYSQWRGQRGGHNGEQHPRSYQMPSFGGDRPSQEHGYQGRNRPGNSGFGRLYQFKPDDVASQAELLNGLCDTIIRGAEISYDEIAKNEGFRATIEHICRIAISEFEANDNGNTQFSPLSVQLRCFGSLSSGFATKASDMDLGLLSPLSHPLPDDAGSPIPRLIEKAFLEAGLGARLLTRTRVPIIKLCEKPPEKLRMALLEERGRWERGEDEDPALEDDETNEEGRDDGVAQSPADAGTDGGEAGGDQKPKAIEIGTEAYERALAQLKQTGNSTLTAYYGLAKRLLRRLGGSDITNSNMRNLGKQDLQIVTDVAHAFVRGLADAELVRRLQATVSVSLRDDANYPTTRTLAGMHTQVEGEALAMAWEKRQIQEKDAIMEKEAASKLKFWTELQNRAMFGLDPLGFAKELKQAVDTLLKRIPSIQMHILKQGQYESPSEYHGRTSALLSQLGAHDTPSPTNMVLPLAIAQYVTGIWDKDIREQVIAFAEEEGVDTLRAAARRHRSLQLALEFQRALKKGLYEDDRDVVADYMAILRRRMQRSDSSHRHFDFVVPITQEDTAVMRKIKSLPHPSMTAPNQPRDPYHDRLEFPPTGAGVQCDINFSAHLALQNTLLLRCYSHTDPRVRPLVLFVKHWAKVRGINTAYRGTLSSYGYVLMMLHYLVNIAQPFVCPNLQQLAKPTNPHLTPAEKEATENCKGRDVRFWRDEEEIKRLAAEGRLNQNQESIGHLLRGFFEYYAQSGTMSTSAYRGFDWGREVISLRTPGGLRMKQDKGWTGAKTTIERQPKTPSAVPAVLATSEPSPPLPGTPQAQRQSTDALASPPPTAVTPRPFSEVKEVRHRYLFAIEDPFELEHNVARTVTHNGIVSIRDEFRRAWRIIKSAGKASPTGTSLTEELLQSAVDADRSREKNALVDLLDEIHGRNIPF</sequence>
<organism evidence="9">
    <name type="scientific">Gaeumannomyces tritici (strain R3-111a-1)</name>
    <name type="common">Wheat and barley take-all root rot fungus</name>
    <name type="synonym">Gaeumannomyces graminis var. tritici</name>
    <dbReference type="NCBI Taxonomy" id="644352"/>
    <lineage>
        <taxon>Eukaryota</taxon>
        <taxon>Fungi</taxon>
        <taxon>Dikarya</taxon>
        <taxon>Ascomycota</taxon>
        <taxon>Pezizomycotina</taxon>
        <taxon>Sordariomycetes</taxon>
        <taxon>Sordariomycetidae</taxon>
        <taxon>Magnaporthales</taxon>
        <taxon>Magnaporthaceae</taxon>
        <taxon>Gaeumannomyces</taxon>
    </lineage>
</organism>
<dbReference type="GO" id="GO:0050265">
    <property type="term" value="F:RNA uridylyltransferase activity"/>
    <property type="evidence" value="ECO:0007669"/>
    <property type="project" value="TreeGrafter"/>
</dbReference>
<comment type="cofactor">
    <cofactor evidence="2">
        <name>Mg(2+)</name>
        <dbReference type="ChEBI" id="CHEBI:18420"/>
    </cofactor>
</comment>
<feature type="region of interest" description="Disordered" evidence="7">
    <location>
        <begin position="1"/>
        <end position="237"/>
    </location>
</feature>
<dbReference type="InterPro" id="IPR002058">
    <property type="entry name" value="PAP_assoc"/>
</dbReference>
<evidence type="ECO:0000313" key="10">
    <source>
        <dbReference type="EnsemblFungi" id="EJT74962"/>
    </source>
</evidence>
<feature type="compositionally biased region" description="Polar residues" evidence="7">
    <location>
        <begin position="87"/>
        <end position="98"/>
    </location>
</feature>
<reference evidence="10" key="5">
    <citation type="submission" date="2018-04" db="UniProtKB">
        <authorList>
            <consortium name="EnsemblFungi"/>
        </authorList>
    </citation>
    <scope>IDENTIFICATION</scope>
    <source>
        <strain evidence="10">R3-111a-1</strain>
    </source>
</reference>
<dbReference type="Proteomes" id="UP000006039">
    <property type="component" value="Unassembled WGS sequence"/>
</dbReference>
<keyword evidence="5" id="KW-0479">Metal-binding</keyword>
<gene>
    <name evidence="10" type="primary">20349258</name>
    <name evidence="9" type="ORF">GGTG_08800</name>
</gene>
<dbReference type="STRING" id="644352.J3P5L0"/>
<feature type="compositionally biased region" description="Polar residues" evidence="7">
    <location>
        <begin position="170"/>
        <end position="180"/>
    </location>
</feature>
<comment type="similarity">
    <text evidence="3">Belongs to the DNA polymerase type-B-like family.</text>
</comment>
<reference evidence="9" key="2">
    <citation type="submission" date="2010-07" db="EMBL/GenBank/DDBJ databases">
        <authorList>
            <consortium name="The Broad Institute Genome Sequencing Platform"/>
            <consortium name="Broad Institute Genome Sequencing Center for Infectious Disease"/>
            <person name="Ma L.-J."/>
            <person name="Dead R."/>
            <person name="Young S."/>
            <person name="Zeng Q."/>
            <person name="Koehrsen M."/>
            <person name="Alvarado L."/>
            <person name="Berlin A."/>
            <person name="Chapman S.B."/>
            <person name="Chen Z."/>
            <person name="Freedman E."/>
            <person name="Gellesch M."/>
            <person name="Goldberg J."/>
            <person name="Griggs A."/>
            <person name="Gujja S."/>
            <person name="Heilman E.R."/>
            <person name="Heiman D."/>
            <person name="Hepburn T."/>
            <person name="Howarth C."/>
            <person name="Jen D."/>
            <person name="Larson L."/>
            <person name="Mehta T."/>
            <person name="Neiman D."/>
            <person name="Pearson M."/>
            <person name="Roberts A."/>
            <person name="Saif S."/>
            <person name="Shea T."/>
            <person name="Shenoy N."/>
            <person name="Sisk P."/>
            <person name="Stolte C."/>
            <person name="Sykes S."/>
            <person name="Walk T."/>
            <person name="White J."/>
            <person name="Yandava C."/>
            <person name="Haas B."/>
            <person name="Nusbaum C."/>
            <person name="Birren B."/>
        </authorList>
    </citation>
    <scope>NUCLEOTIDE SEQUENCE</scope>
    <source>
        <strain evidence="9">R3-111a-1</strain>
    </source>
</reference>
<reference evidence="10" key="4">
    <citation type="journal article" date="2015" name="G3 (Bethesda)">
        <title>Genome sequences of three phytopathogenic species of the Magnaporthaceae family of fungi.</title>
        <authorList>
            <person name="Okagaki L.H."/>
            <person name="Nunes C.C."/>
            <person name="Sailsbery J."/>
            <person name="Clay B."/>
            <person name="Brown D."/>
            <person name="John T."/>
            <person name="Oh Y."/>
            <person name="Young N."/>
            <person name="Fitzgerald M."/>
            <person name="Haas B.J."/>
            <person name="Zeng Q."/>
            <person name="Young S."/>
            <person name="Adiconis X."/>
            <person name="Fan L."/>
            <person name="Levin J.Z."/>
            <person name="Mitchell T.K."/>
            <person name="Okubara P.A."/>
            <person name="Farman M.L."/>
            <person name="Kohn L.M."/>
            <person name="Birren B."/>
            <person name="Ma L.-J."/>
            <person name="Dean R.A."/>
        </authorList>
    </citation>
    <scope>NUCLEOTIDE SEQUENCE</scope>
    <source>
        <strain evidence="10">R3-111a-1</strain>
    </source>
</reference>
<dbReference type="Pfam" id="PF03828">
    <property type="entry name" value="PAP_assoc"/>
    <property type="match status" value="1"/>
</dbReference>
<feature type="domain" description="PAP-associated" evidence="8">
    <location>
        <begin position="914"/>
        <end position="965"/>
    </location>
</feature>
<evidence type="ECO:0000256" key="1">
    <source>
        <dbReference type="ARBA" id="ARBA00001936"/>
    </source>
</evidence>
<dbReference type="GO" id="GO:0046872">
    <property type="term" value="F:metal ion binding"/>
    <property type="evidence" value="ECO:0007669"/>
    <property type="project" value="UniProtKB-KW"/>
</dbReference>
<feature type="compositionally biased region" description="Acidic residues" evidence="7">
    <location>
        <begin position="399"/>
        <end position="412"/>
    </location>
</feature>
<evidence type="ECO:0000256" key="3">
    <source>
        <dbReference type="ARBA" id="ARBA00008593"/>
    </source>
</evidence>
<reference evidence="11" key="1">
    <citation type="submission" date="2010-07" db="EMBL/GenBank/DDBJ databases">
        <title>The genome sequence of Gaeumannomyces graminis var. tritici strain R3-111a-1.</title>
        <authorList>
            <consortium name="The Broad Institute Genome Sequencing Platform"/>
            <person name="Ma L.-J."/>
            <person name="Dead R."/>
            <person name="Young S."/>
            <person name="Zeng Q."/>
            <person name="Koehrsen M."/>
            <person name="Alvarado L."/>
            <person name="Berlin A."/>
            <person name="Chapman S.B."/>
            <person name="Chen Z."/>
            <person name="Freedman E."/>
            <person name="Gellesch M."/>
            <person name="Goldberg J."/>
            <person name="Griggs A."/>
            <person name="Gujja S."/>
            <person name="Heilman E.R."/>
            <person name="Heiman D."/>
            <person name="Hepburn T."/>
            <person name="Howarth C."/>
            <person name="Jen D."/>
            <person name="Larson L."/>
            <person name="Mehta T."/>
            <person name="Neiman D."/>
            <person name="Pearson M."/>
            <person name="Roberts A."/>
            <person name="Saif S."/>
            <person name="Shea T."/>
            <person name="Shenoy N."/>
            <person name="Sisk P."/>
            <person name="Stolte C."/>
            <person name="Sykes S."/>
            <person name="Walk T."/>
            <person name="White J."/>
            <person name="Yandava C."/>
            <person name="Haas B."/>
            <person name="Nusbaum C."/>
            <person name="Birren B."/>
        </authorList>
    </citation>
    <scope>NUCLEOTIDE SEQUENCE [LARGE SCALE GENOMIC DNA]</scope>
    <source>
        <strain evidence="11">R3-111a-1</strain>
    </source>
</reference>
<dbReference type="PANTHER" id="PTHR12271:SF40">
    <property type="entry name" value="POLY(A) RNA POLYMERASE GLD2"/>
    <property type="match status" value="1"/>
</dbReference>
<evidence type="ECO:0000256" key="7">
    <source>
        <dbReference type="SAM" id="MobiDB-lite"/>
    </source>
</evidence>
<feature type="region of interest" description="Disordered" evidence="7">
    <location>
        <begin position="957"/>
        <end position="1020"/>
    </location>
</feature>
<dbReference type="GeneID" id="20349258"/>
<dbReference type="Gene3D" id="1.10.1410.10">
    <property type="match status" value="1"/>
</dbReference>
<evidence type="ECO:0000259" key="8">
    <source>
        <dbReference type="Pfam" id="PF03828"/>
    </source>
</evidence>
<evidence type="ECO:0000256" key="2">
    <source>
        <dbReference type="ARBA" id="ARBA00001946"/>
    </source>
</evidence>
<dbReference type="SUPFAM" id="SSF81301">
    <property type="entry name" value="Nucleotidyltransferase"/>
    <property type="match status" value="1"/>
</dbReference>
<reference evidence="9" key="3">
    <citation type="submission" date="2010-09" db="EMBL/GenBank/DDBJ databases">
        <title>Annotation of Gaeumannomyces graminis var. tritici R3-111a-1.</title>
        <authorList>
            <consortium name="The Broad Institute Genome Sequencing Platform"/>
            <person name="Ma L.-J."/>
            <person name="Dead R."/>
            <person name="Young S.K."/>
            <person name="Zeng Q."/>
            <person name="Gargeya S."/>
            <person name="Fitzgerald M."/>
            <person name="Haas B."/>
            <person name="Abouelleil A."/>
            <person name="Alvarado L."/>
            <person name="Arachchi H.M."/>
            <person name="Berlin A."/>
            <person name="Brown A."/>
            <person name="Chapman S.B."/>
            <person name="Chen Z."/>
            <person name="Dunbar C."/>
            <person name="Freedman E."/>
            <person name="Gearin G."/>
            <person name="Gellesch M."/>
            <person name="Goldberg J."/>
            <person name="Griggs A."/>
            <person name="Gujja S."/>
            <person name="Heiman D."/>
            <person name="Howarth C."/>
            <person name="Larson L."/>
            <person name="Lui A."/>
            <person name="MacDonald P.J.P."/>
            <person name="Mehta T."/>
            <person name="Montmayeur A."/>
            <person name="Murphy C."/>
            <person name="Neiman D."/>
            <person name="Pearson M."/>
            <person name="Priest M."/>
            <person name="Roberts A."/>
            <person name="Saif S."/>
            <person name="Shea T."/>
            <person name="Shenoy N."/>
            <person name="Sisk P."/>
            <person name="Stolte C."/>
            <person name="Sykes S."/>
            <person name="Yandava C."/>
            <person name="Wortman J."/>
            <person name="Nusbaum C."/>
            <person name="Birren B."/>
        </authorList>
    </citation>
    <scope>NUCLEOTIDE SEQUENCE</scope>
    <source>
        <strain evidence="9">R3-111a-1</strain>
    </source>
</reference>
<keyword evidence="11" id="KW-1185">Reference proteome</keyword>
<dbReference type="HOGENOM" id="CLU_008947_0_0_1"/>
<evidence type="ECO:0000313" key="9">
    <source>
        <dbReference type="EMBL" id="EJT74962.1"/>
    </source>
</evidence>
<feature type="compositionally biased region" description="Polar residues" evidence="7">
    <location>
        <begin position="997"/>
        <end position="1006"/>
    </location>
</feature>
<evidence type="ECO:0000256" key="6">
    <source>
        <dbReference type="ARBA" id="ARBA00022842"/>
    </source>
</evidence>
<keyword evidence="4" id="KW-0808">Transferase</keyword>
<accession>J3P5L0</accession>
<dbReference type="OrthoDB" id="407432at2759"/>
<evidence type="ECO:0000256" key="4">
    <source>
        <dbReference type="ARBA" id="ARBA00022679"/>
    </source>
</evidence>
<name>J3P5L0_GAET3</name>
<dbReference type="PANTHER" id="PTHR12271">
    <property type="entry name" value="POLY A POLYMERASE CID PAP -RELATED"/>
    <property type="match status" value="1"/>
</dbReference>
<dbReference type="SUPFAM" id="SSF81631">
    <property type="entry name" value="PAP/OAS1 substrate-binding domain"/>
    <property type="match status" value="1"/>
</dbReference>
<dbReference type="EnsemblFungi" id="EJT74962">
    <property type="protein sequence ID" value="EJT74962"/>
    <property type="gene ID" value="GGTG_08800"/>
</dbReference>